<dbReference type="InterPro" id="IPR026336">
    <property type="entry name" value="PdeM-like"/>
</dbReference>
<comment type="caution">
    <text evidence="2">The sequence shown here is derived from an EMBL/GenBank/DDBJ whole genome shotgun (WGS) entry which is preliminary data.</text>
</comment>
<proteinExistence type="predicted"/>
<dbReference type="OrthoDB" id="9795838at2"/>
<dbReference type="GO" id="GO:0016874">
    <property type="term" value="F:ligase activity"/>
    <property type="evidence" value="ECO:0007669"/>
    <property type="project" value="UniProtKB-KW"/>
</dbReference>
<reference evidence="2 3" key="1">
    <citation type="submission" date="2019-02" db="EMBL/GenBank/DDBJ databases">
        <title>Siculibacillus lacustris gen. nov., sp. nov., a new rosette-forming bacterium isolated from a freshwater crater lake (Lake St. Ana, Romania).</title>
        <authorList>
            <person name="Felfoldi T."/>
            <person name="Marton Z."/>
            <person name="Szabo A."/>
            <person name="Mentes A."/>
            <person name="Boka K."/>
            <person name="Marialigeti K."/>
            <person name="Mathe I."/>
            <person name="Koncz M."/>
            <person name="Schumann P."/>
            <person name="Toth E."/>
        </authorList>
    </citation>
    <scope>NUCLEOTIDE SEQUENCE [LARGE SCALE GENOMIC DNA]</scope>
    <source>
        <strain evidence="2 3">SA-279</strain>
    </source>
</reference>
<dbReference type="AlphaFoldDB" id="A0A4Q9VQL9"/>
<keyword evidence="2" id="KW-0378">Hydrolase</keyword>
<dbReference type="GO" id="GO:0004519">
    <property type="term" value="F:endonuclease activity"/>
    <property type="evidence" value="ECO:0007669"/>
    <property type="project" value="UniProtKB-KW"/>
</dbReference>
<dbReference type="EC" id="3.1.-.-" evidence="2"/>
<protein>
    <submittedName>
        <fullName evidence="2">Ligase-associated DNA damage response endonuclease PdeM</fullName>
        <ecNumber evidence="2">3.1.-.-</ecNumber>
    </submittedName>
</protein>
<keyword evidence="2" id="KW-0436">Ligase</keyword>
<sequence length="257" mass="27034">MTGLAPSGLATIDDRAASDTFEVCGAQLTALPSGAAWWAREATLIVADLHFEKGSAFARRGALLPPHDTLATLARLAADVARTTPARVISLGDAFHDGFGPERMGDEARAQLAALQAGRDWVWVAGNHDAELIGEVGGRWVDTLTLGPLTFRHEPARGRAGEGEIAGHLHPAARVRVAAGTVRRHCFVGDGRRAILPAYGAYAGGLDIASRAFAGLFALDAVVVHLLGEGCVHRFPSGEVAGLGVNRDETARRRASR</sequence>
<dbReference type="Pfam" id="PF00149">
    <property type="entry name" value="Metallophos"/>
    <property type="match status" value="1"/>
</dbReference>
<name>A0A4Q9VQL9_9HYPH</name>
<dbReference type="InterPro" id="IPR004843">
    <property type="entry name" value="Calcineurin-like_PHP"/>
</dbReference>
<dbReference type="InterPro" id="IPR029052">
    <property type="entry name" value="Metallo-depent_PP-like"/>
</dbReference>
<accession>A0A4Q9VQL9</accession>
<dbReference type="PANTHER" id="PTHR39323">
    <property type="entry name" value="BLR1149 PROTEIN"/>
    <property type="match status" value="1"/>
</dbReference>
<dbReference type="RefSeq" id="WP_131309787.1">
    <property type="nucleotide sequence ID" value="NZ_SJFN01000016.1"/>
</dbReference>
<keyword evidence="2" id="KW-0540">Nuclease</keyword>
<evidence type="ECO:0000259" key="1">
    <source>
        <dbReference type="Pfam" id="PF00149"/>
    </source>
</evidence>
<keyword evidence="3" id="KW-1185">Reference proteome</keyword>
<dbReference type="GO" id="GO:0016787">
    <property type="term" value="F:hydrolase activity"/>
    <property type="evidence" value="ECO:0007669"/>
    <property type="project" value="UniProtKB-KW"/>
</dbReference>
<dbReference type="EMBL" id="SJFN01000016">
    <property type="protein sequence ID" value="TBW37152.1"/>
    <property type="molecule type" value="Genomic_DNA"/>
</dbReference>
<gene>
    <name evidence="2" type="primary">pdeM</name>
    <name evidence="2" type="ORF">EYW49_11820</name>
</gene>
<dbReference type="NCBIfam" id="TIGR04123">
    <property type="entry name" value="P_estr_lig_assc"/>
    <property type="match status" value="1"/>
</dbReference>
<keyword evidence="2" id="KW-0255">Endonuclease</keyword>
<dbReference type="Proteomes" id="UP000292781">
    <property type="component" value="Unassembled WGS sequence"/>
</dbReference>
<evidence type="ECO:0000313" key="3">
    <source>
        <dbReference type="Proteomes" id="UP000292781"/>
    </source>
</evidence>
<feature type="domain" description="Calcineurin-like phosphoesterase" evidence="1">
    <location>
        <begin position="44"/>
        <end position="151"/>
    </location>
</feature>
<evidence type="ECO:0000313" key="2">
    <source>
        <dbReference type="EMBL" id="TBW37152.1"/>
    </source>
</evidence>
<dbReference type="PANTHER" id="PTHR39323:SF1">
    <property type="entry name" value="BLR1149 PROTEIN"/>
    <property type="match status" value="1"/>
</dbReference>
<dbReference type="SUPFAM" id="SSF56300">
    <property type="entry name" value="Metallo-dependent phosphatases"/>
    <property type="match status" value="1"/>
</dbReference>
<dbReference type="Gene3D" id="3.60.21.10">
    <property type="match status" value="1"/>
</dbReference>
<organism evidence="2 3">
    <name type="scientific">Siculibacillus lacustris</name>
    <dbReference type="NCBI Taxonomy" id="1549641"/>
    <lineage>
        <taxon>Bacteria</taxon>
        <taxon>Pseudomonadati</taxon>
        <taxon>Pseudomonadota</taxon>
        <taxon>Alphaproteobacteria</taxon>
        <taxon>Hyphomicrobiales</taxon>
        <taxon>Ancalomicrobiaceae</taxon>
        <taxon>Siculibacillus</taxon>
    </lineage>
</organism>